<gene>
    <name evidence="2" type="ORF">ENR15_18545</name>
</gene>
<dbReference type="CDD" id="cd06260">
    <property type="entry name" value="DUF820-like"/>
    <property type="match status" value="1"/>
</dbReference>
<dbReference type="InterPro" id="IPR011335">
    <property type="entry name" value="Restrct_endonuc-II-like"/>
</dbReference>
<protein>
    <submittedName>
        <fullName evidence="2">Uma2 family endonuclease</fullName>
    </submittedName>
</protein>
<organism evidence="2">
    <name type="scientific">Planktothricoides sp. SpSt-374</name>
    <dbReference type="NCBI Taxonomy" id="2282167"/>
    <lineage>
        <taxon>Bacteria</taxon>
        <taxon>Bacillati</taxon>
        <taxon>Cyanobacteriota</taxon>
        <taxon>Cyanophyceae</taxon>
        <taxon>Oscillatoriophycideae</taxon>
        <taxon>Oscillatoriales</taxon>
        <taxon>Oscillatoriaceae</taxon>
        <taxon>Planktothricoides</taxon>
    </lineage>
</organism>
<dbReference type="AlphaFoldDB" id="A0A7C3ZJ77"/>
<evidence type="ECO:0000259" key="1">
    <source>
        <dbReference type="Pfam" id="PF05685"/>
    </source>
</evidence>
<accession>A0A7C3ZJ77</accession>
<comment type="caution">
    <text evidence="2">The sequence shown here is derived from an EMBL/GenBank/DDBJ whole genome shotgun (WGS) entry which is preliminary data.</text>
</comment>
<dbReference type="Gene3D" id="3.90.1570.10">
    <property type="entry name" value="tt1808, chain A"/>
    <property type="match status" value="1"/>
</dbReference>
<reference evidence="2" key="1">
    <citation type="journal article" date="2020" name="mSystems">
        <title>Genome- and Community-Level Interaction Insights into Carbon Utilization and Element Cycling Functions of Hydrothermarchaeota in Hydrothermal Sediment.</title>
        <authorList>
            <person name="Zhou Z."/>
            <person name="Liu Y."/>
            <person name="Xu W."/>
            <person name="Pan J."/>
            <person name="Luo Z.H."/>
            <person name="Li M."/>
        </authorList>
    </citation>
    <scope>NUCLEOTIDE SEQUENCE [LARGE SCALE GENOMIC DNA]</scope>
    <source>
        <strain evidence="2">SpSt-374</strain>
    </source>
</reference>
<sequence length="197" mass="22325">MEQYPEDGGIYELVDGEIIEMRATRAHDKVAEFISDAIKEENKRSNLGYLVTRTATIKVVSKTGQKRGRNPDVSVIDEAQWDADLSDYAALEEPIQLAVEVVSPNWRDDYLDKKDEYQCLGVREYWIVDYLALASGEYIGPPKIPTVSVYLLDAGEYRGTQFKNDDKIISATFPELEITVAEIVAASQPRRREDDRS</sequence>
<dbReference type="PANTHER" id="PTHR34107">
    <property type="entry name" value="SLL0198 PROTEIN-RELATED"/>
    <property type="match status" value="1"/>
</dbReference>
<keyword evidence="2" id="KW-0255">Endonuclease</keyword>
<dbReference type="EMBL" id="DSPX01000193">
    <property type="protein sequence ID" value="HGG02580.1"/>
    <property type="molecule type" value="Genomic_DNA"/>
</dbReference>
<dbReference type="InterPro" id="IPR012296">
    <property type="entry name" value="Nuclease_put_TT1808"/>
</dbReference>
<feature type="domain" description="Putative restriction endonuclease" evidence="1">
    <location>
        <begin position="2"/>
        <end position="181"/>
    </location>
</feature>
<dbReference type="Pfam" id="PF05685">
    <property type="entry name" value="Uma2"/>
    <property type="match status" value="1"/>
</dbReference>
<dbReference type="GO" id="GO:0004519">
    <property type="term" value="F:endonuclease activity"/>
    <property type="evidence" value="ECO:0007669"/>
    <property type="project" value="UniProtKB-KW"/>
</dbReference>
<dbReference type="PANTHER" id="PTHR34107:SF2">
    <property type="entry name" value="SLL0888 PROTEIN"/>
    <property type="match status" value="1"/>
</dbReference>
<proteinExistence type="predicted"/>
<evidence type="ECO:0000313" key="2">
    <source>
        <dbReference type="EMBL" id="HGG02580.1"/>
    </source>
</evidence>
<keyword evidence="2" id="KW-0378">Hydrolase</keyword>
<keyword evidence="2" id="KW-0540">Nuclease</keyword>
<dbReference type="InterPro" id="IPR008538">
    <property type="entry name" value="Uma2"/>
</dbReference>
<name>A0A7C3ZJ77_9CYAN</name>
<dbReference type="SUPFAM" id="SSF52980">
    <property type="entry name" value="Restriction endonuclease-like"/>
    <property type="match status" value="1"/>
</dbReference>